<dbReference type="SUPFAM" id="SSF51182">
    <property type="entry name" value="RmlC-like cupins"/>
    <property type="match status" value="1"/>
</dbReference>
<gene>
    <name evidence="2" type="ORF">VIN01S_34630</name>
</gene>
<feature type="domain" description="Cupin type-2" evidence="1">
    <location>
        <begin position="46"/>
        <end position="102"/>
    </location>
</feature>
<dbReference type="CDD" id="cd06981">
    <property type="entry name" value="cupin_reut_a1446"/>
    <property type="match status" value="1"/>
</dbReference>
<dbReference type="AlphaFoldDB" id="A0A4Y3HZN7"/>
<dbReference type="Pfam" id="PF07883">
    <property type="entry name" value="Cupin_2"/>
    <property type="match status" value="1"/>
</dbReference>
<dbReference type="InterPro" id="IPR011051">
    <property type="entry name" value="RmlC_Cupin_sf"/>
</dbReference>
<comment type="caution">
    <text evidence="2">The sequence shown here is derived from an EMBL/GenBank/DDBJ whole genome shotgun (WGS) entry which is preliminary data.</text>
</comment>
<dbReference type="InterPro" id="IPR013096">
    <property type="entry name" value="Cupin_2"/>
</dbReference>
<accession>A0A4Y3HZN7</accession>
<evidence type="ECO:0000313" key="2">
    <source>
        <dbReference type="EMBL" id="GEA52659.1"/>
    </source>
</evidence>
<dbReference type="RefSeq" id="WP_141347079.1">
    <property type="nucleotide sequence ID" value="NZ_BJLF01000022.1"/>
</dbReference>
<sequence length="104" mass="12227">MPNLFSDIPNDLPKELFNDLLNNERIRIERIISLGHTSPDKGWYDQEEHEWVIVLQGEGEIEFENEDTIRLGVGEYLNIPAHQKHRVAWTTPAEPTLWLAVFYR</sequence>
<dbReference type="Proteomes" id="UP000318717">
    <property type="component" value="Unassembled WGS sequence"/>
</dbReference>
<evidence type="ECO:0000313" key="3">
    <source>
        <dbReference type="Proteomes" id="UP000318717"/>
    </source>
</evidence>
<evidence type="ECO:0000259" key="1">
    <source>
        <dbReference type="Pfam" id="PF07883"/>
    </source>
</evidence>
<reference evidence="2 3" key="1">
    <citation type="submission" date="2019-06" db="EMBL/GenBank/DDBJ databases">
        <title>Whole genome shotgun sequence of Vibrio inusitatus NBRC 102082.</title>
        <authorList>
            <person name="Hosoyama A."/>
            <person name="Uohara A."/>
            <person name="Ohji S."/>
            <person name="Ichikawa N."/>
        </authorList>
    </citation>
    <scope>NUCLEOTIDE SEQUENCE [LARGE SCALE GENOMIC DNA]</scope>
    <source>
        <strain evidence="2 3">NBRC 102082</strain>
    </source>
</reference>
<keyword evidence="3" id="KW-1185">Reference proteome</keyword>
<protein>
    <submittedName>
        <fullName evidence="2">Cupin</fullName>
    </submittedName>
</protein>
<name>A0A4Y3HZN7_9VIBR</name>
<dbReference type="Gene3D" id="2.60.120.10">
    <property type="entry name" value="Jelly Rolls"/>
    <property type="match status" value="1"/>
</dbReference>
<organism evidence="2 3">
    <name type="scientific">Vibrio inusitatus NBRC 102082</name>
    <dbReference type="NCBI Taxonomy" id="1219070"/>
    <lineage>
        <taxon>Bacteria</taxon>
        <taxon>Pseudomonadati</taxon>
        <taxon>Pseudomonadota</taxon>
        <taxon>Gammaproteobacteria</taxon>
        <taxon>Vibrionales</taxon>
        <taxon>Vibrionaceae</taxon>
        <taxon>Vibrio</taxon>
    </lineage>
</organism>
<dbReference type="OrthoDB" id="9798585at2"/>
<dbReference type="InterPro" id="IPR014710">
    <property type="entry name" value="RmlC-like_jellyroll"/>
</dbReference>
<proteinExistence type="predicted"/>
<dbReference type="EMBL" id="BJLF01000022">
    <property type="protein sequence ID" value="GEA52659.1"/>
    <property type="molecule type" value="Genomic_DNA"/>
</dbReference>